<keyword evidence="2" id="KW-1185">Reference proteome</keyword>
<protein>
    <submittedName>
        <fullName evidence="1">Uncharacterized protein</fullName>
    </submittedName>
</protein>
<organism evidence="1 2">
    <name type="scientific">Hydnum rufescens UP504</name>
    <dbReference type="NCBI Taxonomy" id="1448309"/>
    <lineage>
        <taxon>Eukaryota</taxon>
        <taxon>Fungi</taxon>
        <taxon>Dikarya</taxon>
        <taxon>Basidiomycota</taxon>
        <taxon>Agaricomycotina</taxon>
        <taxon>Agaricomycetes</taxon>
        <taxon>Cantharellales</taxon>
        <taxon>Hydnaceae</taxon>
        <taxon>Hydnum</taxon>
    </lineage>
</organism>
<dbReference type="EMBL" id="MU128939">
    <property type="protein sequence ID" value="KAF9516413.1"/>
    <property type="molecule type" value="Genomic_DNA"/>
</dbReference>
<evidence type="ECO:0000313" key="1">
    <source>
        <dbReference type="EMBL" id="KAF9516413.1"/>
    </source>
</evidence>
<comment type="caution">
    <text evidence="1">The sequence shown here is derived from an EMBL/GenBank/DDBJ whole genome shotgun (WGS) entry which is preliminary data.</text>
</comment>
<gene>
    <name evidence="1" type="ORF">BS47DRAFT_1390672</name>
</gene>
<evidence type="ECO:0000313" key="2">
    <source>
        <dbReference type="Proteomes" id="UP000886523"/>
    </source>
</evidence>
<dbReference type="Proteomes" id="UP000886523">
    <property type="component" value="Unassembled WGS sequence"/>
</dbReference>
<name>A0A9P6DZ69_9AGAM</name>
<proteinExistence type="predicted"/>
<sequence length="235" mass="26250">MSQYTGAHPSTNPLTFRASPSLALALSRALHSLLIPSSEVGILRLLPSPYTSAWHKAYTAKTSQRYGYSIPDQRSLRGAIAMPTLWRWEFMTTYDMQFRSLVGRLQNPLFTAGLRLKAMMDSPEHAVGTGKDSRKAWRLLGLLRTIQGTILEECLQDISPRKSHRGKHATEVIPPRFTSDKHWDPYACSETDWSINEVGLAYGQQPPAPTSADLPCFHVVPLMPVVLSPLSSRLH</sequence>
<dbReference type="AlphaFoldDB" id="A0A9P6DZ69"/>
<reference evidence="1" key="1">
    <citation type="journal article" date="2020" name="Nat. Commun.">
        <title>Large-scale genome sequencing of mycorrhizal fungi provides insights into the early evolution of symbiotic traits.</title>
        <authorList>
            <person name="Miyauchi S."/>
            <person name="Kiss E."/>
            <person name="Kuo A."/>
            <person name="Drula E."/>
            <person name="Kohler A."/>
            <person name="Sanchez-Garcia M."/>
            <person name="Morin E."/>
            <person name="Andreopoulos B."/>
            <person name="Barry K.W."/>
            <person name="Bonito G."/>
            <person name="Buee M."/>
            <person name="Carver A."/>
            <person name="Chen C."/>
            <person name="Cichocki N."/>
            <person name="Clum A."/>
            <person name="Culley D."/>
            <person name="Crous P.W."/>
            <person name="Fauchery L."/>
            <person name="Girlanda M."/>
            <person name="Hayes R.D."/>
            <person name="Keri Z."/>
            <person name="LaButti K."/>
            <person name="Lipzen A."/>
            <person name="Lombard V."/>
            <person name="Magnuson J."/>
            <person name="Maillard F."/>
            <person name="Murat C."/>
            <person name="Nolan M."/>
            <person name="Ohm R.A."/>
            <person name="Pangilinan J."/>
            <person name="Pereira M.F."/>
            <person name="Perotto S."/>
            <person name="Peter M."/>
            <person name="Pfister S."/>
            <person name="Riley R."/>
            <person name="Sitrit Y."/>
            <person name="Stielow J.B."/>
            <person name="Szollosi G."/>
            <person name="Zifcakova L."/>
            <person name="Stursova M."/>
            <person name="Spatafora J.W."/>
            <person name="Tedersoo L."/>
            <person name="Vaario L.M."/>
            <person name="Yamada A."/>
            <person name="Yan M."/>
            <person name="Wang P."/>
            <person name="Xu J."/>
            <person name="Bruns T."/>
            <person name="Baldrian P."/>
            <person name="Vilgalys R."/>
            <person name="Dunand C."/>
            <person name="Henrissat B."/>
            <person name="Grigoriev I.V."/>
            <person name="Hibbett D."/>
            <person name="Nagy L.G."/>
            <person name="Martin F.M."/>
        </authorList>
    </citation>
    <scope>NUCLEOTIDE SEQUENCE</scope>
    <source>
        <strain evidence="1">UP504</strain>
    </source>
</reference>
<accession>A0A9P6DZ69</accession>